<dbReference type="InterPro" id="IPR049278">
    <property type="entry name" value="MS_channel_C"/>
</dbReference>
<evidence type="ECO:0000256" key="9">
    <source>
        <dbReference type="SAM" id="Phobius"/>
    </source>
</evidence>
<dbReference type="InterPro" id="IPR011066">
    <property type="entry name" value="MscS_channel_C_sf"/>
</dbReference>
<evidence type="ECO:0000256" key="3">
    <source>
        <dbReference type="ARBA" id="ARBA00022475"/>
    </source>
</evidence>
<feature type="domain" description="DUF3772" evidence="12">
    <location>
        <begin position="129"/>
        <end position="180"/>
    </location>
</feature>
<feature type="compositionally biased region" description="Acidic residues" evidence="8">
    <location>
        <begin position="798"/>
        <end position="812"/>
    </location>
</feature>
<keyword evidence="5 9" id="KW-1133">Transmembrane helix</keyword>
<evidence type="ECO:0000313" key="15">
    <source>
        <dbReference type="Proteomes" id="UP001589683"/>
    </source>
</evidence>
<dbReference type="Gene3D" id="3.30.70.100">
    <property type="match status" value="1"/>
</dbReference>
<keyword evidence="3" id="KW-1003">Cell membrane</keyword>
<feature type="transmembrane region" description="Helical" evidence="9">
    <location>
        <begin position="205"/>
        <end position="222"/>
    </location>
</feature>
<reference evidence="14 15" key="1">
    <citation type="submission" date="2024-09" db="EMBL/GenBank/DDBJ databases">
        <authorList>
            <person name="Sun Q."/>
            <person name="Mori K."/>
        </authorList>
    </citation>
    <scope>NUCLEOTIDE SEQUENCE [LARGE SCALE GENOMIC DNA]</scope>
    <source>
        <strain evidence="14 15">CECT 8726</strain>
    </source>
</reference>
<feature type="transmembrane region" description="Helical" evidence="9">
    <location>
        <begin position="511"/>
        <end position="533"/>
    </location>
</feature>
<dbReference type="InterPro" id="IPR023408">
    <property type="entry name" value="MscS_beta-dom_sf"/>
</dbReference>
<dbReference type="Pfam" id="PF21082">
    <property type="entry name" value="MS_channel_3rd"/>
    <property type="match status" value="1"/>
</dbReference>
<dbReference type="Pfam" id="PF00924">
    <property type="entry name" value="MS_channel_2nd"/>
    <property type="match status" value="1"/>
</dbReference>
<keyword evidence="15" id="KW-1185">Reference proteome</keyword>
<dbReference type="SUPFAM" id="SSF50182">
    <property type="entry name" value="Sm-like ribonucleoproteins"/>
    <property type="match status" value="1"/>
</dbReference>
<protein>
    <submittedName>
        <fullName evidence="14">DUF3772 domain-containing protein</fullName>
    </submittedName>
</protein>
<keyword evidence="10" id="KW-0732">Signal</keyword>
<feature type="transmembrane region" description="Helical" evidence="9">
    <location>
        <begin position="243"/>
        <end position="264"/>
    </location>
</feature>
<feature type="domain" description="Mechanosensitive ion channel MscS" evidence="11">
    <location>
        <begin position="599"/>
        <end position="666"/>
    </location>
</feature>
<dbReference type="InterPro" id="IPR011014">
    <property type="entry name" value="MscS_channel_TM-2"/>
</dbReference>
<dbReference type="InterPro" id="IPR010920">
    <property type="entry name" value="LSM_dom_sf"/>
</dbReference>
<dbReference type="InterPro" id="IPR022249">
    <property type="entry name" value="DUF3772"/>
</dbReference>
<comment type="similarity">
    <text evidence="2">Belongs to the MscS (TC 1.A.23) family.</text>
</comment>
<feature type="transmembrane region" description="Helical" evidence="9">
    <location>
        <begin position="399"/>
        <end position="420"/>
    </location>
</feature>
<name>A0ABV5JEU9_9RHOB</name>
<feature type="transmembrane region" description="Helical" evidence="9">
    <location>
        <begin position="352"/>
        <end position="372"/>
    </location>
</feature>
<dbReference type="SUPFAM" id="SSF82689">
    <property type="entry name" value="Mechanosensitive channel protein MscS (YggB), C-terminal domain"/>
    <property type="match status" value="1"/>
</dbReference>
<evidence type="ECO:0000256" key="5">
    <source>
        <dbReference type="ARBA" id="ARBA00022989"/>
    </source>
</evidence>
<dbReference type="InterPro" id="IPR006685">
    <property type="entry name" value="MscS_channel_2nd"/>
</dbReference>
<dbReference type="Gene3D" id="2.30.30.60">
    <property type="match status" value="1"/>
</dbReference>
<feature type="transmembrane region" description="Helical" evidence="9">
    <location>
        <begin position="325"/>
        <end position="346"/>
    </location>
</feature>
<evidence type="ECO:0000256" key="7">
    <source>
        <dbReference type="SAM" id="Coils"/>
    </source>
</evidence>
<evidence type="ECO:0000256" key="6">
    <source>
        <dbReference type="ARBA" id="ARBA00023136"/>
    </source>
</evidence>
<feature type="transmembrane region" description="Helical" evidence="9">
    <location>
        <begin position="554"/>
        <end position="577"/>
    </location>
</feature>
<dbReference type="SUPFAM" id="SSF82861">
    <property type="entry name" value="Mechanosensitive channel protein MscS (YggB), transmembrane region"/>
    <property type="match status" value="1"/>
</dbReference>
<evidence type="ECO:0000259" key="13">
    <source>
        <dbReference type="Pfam" id="PF21082"/>
    </source>
</evidence>
<feature type="transmembrane region" description="Helical" evidence="9">
    <location>
        <begin position="583"/>
        <end position="612"/>
    </location>
</feature>
<dbReference type="PANTHER" id="PTHR30347">
    <property type="entry name" value="POTASSIUM CHANNEL RELATED"/>
    <property type="match status" value="1"/>
</dbReference>
<dbReference type="EMBL" id="JBHMEA010000035">
    <property type="protein sequence ID" value="MFB9231986.1"/>
    <property type="molecule type" value="Genomic_DNA"/>
</dbReference>
<comment type="subcellular location">
    <subcellularLocation>
        <location evidence="1">Cell membrane</location>
        <topology evidence="1">Multi-pass membrane protein</topology>
    </subcellularLocation>
</comment>
<evidence type="ECO:0000256" key="4">
    <source>
        <dbReference type="ARBA" id="ARBA00022692"/>
    </source>
</evidence>
<feature type="signal peptide" evidence="10">
    <location>
        <begin position="1"/>
        <end position="29"/>
    </location>
</feature>
<keyword evidence="4 9" id="KW-0812">Transmembrane</keyword>
<feature type="chain" id="PRO_5046948303" evidence="10">
    <location>
        <begin position="30"/>
        <end position="812"/>
    </location>
</feature>
<keyword evidence="6 9" id="KW-0472">Membrane</keyword>
<evidence type="ECO:0000259" key="12">
    <source>
        <dbReference type="Pfam" id="PF12607"/>
    </source>
</evidence>
<keyword evidence="7" id="KW-0175">Coiled coil</keyword>
<dbReference type="Proteomes" id="UP001589683">
    <property type="component" value="Unassembled WGS sequence"/>
</dbReference>
<organism evidence="14 15">
    <name type="scientific">Pseudohalocynthiibacter aestuariivivens</name>
    <dbReference type="NCBI Taxonomy" id="1591409"/>
    <lineage>
        <taxon>Bacteria</taxon>
        <taxon>Pseudomonadati</taxon>
        <taxon>Pseudomonadota</taxon>
        <taxon>Alphaproteobacteria</taxon>
        <taxon>Rhodobacterales</taxon>
        <taxon>Paracoccaceae</taxon>
        <taxon>Pseudohalocynthiibacter</taxon>
    </lineage>
</organism>
<sequence length="812" mass="87346">MKTFHSLLLCLILALSGAVSPLFVAHAVAQEVVTAPDYAEWEKTAERAEDAVSAARASDLALEELRAQLAGWREKFSVAQSANKARIETLESQLAALGPVPDGVPESAEIAARRQTLSETLASVRVPIQTAEEAFTRADGLIRQVDGIIRSRQTDQLLELGPTPLNPVIWAEGFGAIGQTLTGIHSEISGAWASPLQNAQFREKLPLTLFLGLLAVVLLSRGRHWMEVLSLRVQSKNKIAWRWLLGFLISLGQVIVPLLGVFALSEALFSSGLIGLRGSVIVSALPPAGLAFFVARWLGVRMFPRSHTSDPYLNLTPEQKAEGRWFSAGLGLAIGLQLIVVAVVEFENLSTRVLLAFVFPLLVIVAVMTFRLGQLLVKHARNDAAENEQQTYRNRIVRLLGRAVMVVVVVGVVLGLVGYFAAAAQLVFPTAVTLALLAFIQILQRLFSEVYALLVGNRDGARESLIPVLFGFVLLFAAAPVLALIWGARLATLSEMWNKFLGGVSLGGARISPTVFLTFAVIFVLGYTLTRLIQGTLRNTVLPKTKLDTGGRNAIVSGTGYLGIFLSAIIAITGAGIDLSSLAIVAGALSVGIGFGLQNIVSNFVSGIILLIERPISEGDWIEVGSHSGYVRDISVRSTRIETFDRADVIVPNADLISGVVMNMTKGSLTGRVIVPVGVAYGNDTKRIAAILQEIAEAHPMVILNPPPGVIFQGFGADSLDFEIRAILRDVNWMLSVKSDMNHEIARRFAEEGIEIPFAQRDIWLRNPEVLSGGGKAPDTSKASEHSEASNAPSDAIAEVDFESTDATGEET</sequence>
<dbReference type="InterPro" id="IPR052702">
    <property type="entry name" value="MscS-like_channel"/>
</dbReference>
<feature type="transmembrane region" description="Helical" evidence="9">
    <location>
        <begin position="468"/>
        <end position="491"/>
    </location>
</feature>
<dbReference type="Pfam" id="PF12607">
    <property type="entry name" value="DUF3772"/>
    <property type="match status" value="1"/>
</dbReference>
<gene>
    <name evidence="14" type="ORF">ACFFUT_09340</name>
</gene>
<dbReference type="PANTHER" id="PTHR30347:SF1">
    <property type="entry name" value="MECHANOSENSITIVE CHANNEL MSCK"/>
    <property type="match status" value="1"/>
</dbReference>
<accession>A0ABV5JEU9</accession>
<evidence type="ECO:0000256" key="1">
    <source>
        <dbReference type="ARBA" id="ARBA00004651"/>
    </source>
</evidence>
<feature type="domain" description="Mechanosensitive ion channel MscS C-terminal" evidence="13">
    <location>
        <begin position="674"/>
        <end position="756"/>
    </location>
</feature>
<feature type="transmembrane region" description="Helical" evidence="9">
    <location>
        <begin position="426"/>
        <end position="447"/>
    </location>
</feature>
<comment type="caution">
    <text evidence="14">The sequence shown here is derived from an EMBL/GenBank/DDBJ whole genome shotgun (WGS) entry which is preliminary data.</text>
</comment>
<evidence type="ECO:0000256" key="8">
    <source>
        <dbReference type="SAM" id="MobiDB-lite"/>
    </source>
</evidence>
<evidence type="ECO:0000259" key="11">
    <source>
        <dbReference type="Pfam" id="PF00924"/>
    </source>
</evidence>
<evidence type="ECO:0000256" key="10">
    <source>
        <dbReference type="SAM" id="SignalP"/>
    </source>
</evidence>
<dbReference type="Gene3D" id="1.10.287.1260">
    <property type="match status" value="1"/>
</dbReference>
<proteinExistence type="inferred from homology"/>
<feature type="coiled-coil region" evidence="7">
    <location>
        <begin position="38"/>
        <end position="82"/>
    </location>
</feature>
<feature type="region of interest" description="Disordered" evidence="8">
    <location>
        <begin position="769"/>
        <end position="812"/>
    </location>
</feature>
<evidence type="ECO:0000256" key="2">
    <source>
        <dbReference type="ARBA" id="ARBA00008017"/>
    </source>
</evidence>
<feature type="transmembrane region" description="Helical" evidence="9">
    <location>
        <begin position="276"/>
        <end position="298"/>
    </location>
</feature>
<evidence type="ECO:0000313" key="14">
    <source>
        <dbReference type="EMBL" id="MFB9231986.1"/>
    </source>
</evidence>
<dbReference type="RefSeq" id="WP_213890952.1">
    <property type="nucleotide sequence ID" value="NZ_JAGFNU010000016.1"/>
</dbReference>